<dbReference type="InterPro" id="IPR052654">
    <property type="entry name" value="CS_Sulfotransferase"/>
</dbReference>
<dbReference type="SUPFAM" id="SSF52540">
    <property type="entry name" value="P-loop containing nucleoside triphosphate hydrolases"/>
    <property type="match status" value="1"/>
</dbReference>
<dbReference type="Proteomes" id="UP001519460">
    <property type="component" value="Unassembled WGS sequence"/>
</dbReference>
<dbReference type="Gene3D" id="3.40.50.300">
    <property type="entry name" value="P-loop containing nucleotide triphosphate hydrolases"/>
    <property type="match status" value="1"/>
</dbReference>
<name>A0ABD0LMF8_9CAEN</name>
<evidence type="ECO:0000256" key="1">
    <source>
        <dbReference type="SAM" id="Phobius"/>
    </source>
</evidence>
<keyword evidence="1" id="KW-0812">Transmembrane</keyword>
<dbReference type="InterPro" id="IPR000863">
    <property type="entry name" value="Sulfotransferase_dom"/>
</dbReference>
<proteinExistence type="predicted"/>
<comment type="caution">
    <text evidence="3">The sequence shown here is derived from an EMBL/GenBank/DDBJ whole genome shotgun (WGS) entry which is preliminary data.</text>
</comment>
<dbReference type="EMBL" id="JACVVK020000037">
    <property type="protein sequence ID" value="KAK7500475.1"/>
    <property type="molecule type" value="Genomic_DNA"/>
</dbReference>
<evidence type="ECO:0000259" key="2">
    <source>
        <dbReference type="Pfam" id="PF00685"/>
    </source>
</evidence>
<keyword evidence="1" id="KW-0472">Membrane</keyword>
<organism evidence="3 4">
    <name type="scientific">Batillaria attramentaria</name>
    <dbReference type="NCBI Taxonomy" id="370345"/>
    <lineage>
        <taxon>Eukaryota</taxon>
        <taxon>Metazoa</taxon>
        <taxon>Spiralia</taxon>
        <taxon>Lophotrochozoa</taxon>
        <taxon>Mollusca</taxon>
        <taxon>Gastropoda</taxon>
        <taxon>Caenogastropoda</taxon>
        <taxon>Sorbeoconcha</taxon>
        <taxon>Cerithioidea</taxon>
        <taxon>Batillariidae</taxon>
        <taxon>Batillaria</taxon>
    </lineage>
</organism>
<evidence type="ECO:0000313" key="4">
    <source>
        <dbReference type="Proteomes" id="UP001519460"/>
    </source>
</evidence>
<dbReference type="InterPro" id="IPR027417">
    <property type="entry name" value="P-loop_NTPase"/>
</dbReference>
<sequence length="480" mass="55324">MITRGKQCLYTGVVGLVMTAMFLALSMRSGSNVPVPETYSNADSTSSVALPATQREEIDLPSHPSPAKPVANPKTKQNIQPVRVINEKPAVEASKYPEWWLRAWPRSAVASLLGVFVGDQPLFPPCQDGNQGQKGYTFVEPRNYLARSKSPCWYEDPKGGKGLRCAPYFYLAGVAKGGTTDLYRRIRLHPDVMFGTEKEYHWWDRDRYGSSSKDLGSGIVNLQGGMSLRDYLSRITGRDIREVAAELRDGGSSVKVFSDGSPSYLWDSFYWVALDGNQGCMEPRVITGHHIRHFYPAAKIILTFRHPTPRLYSRFLSRIPRTPEFRKATSLDFHKFVVNGVRMYRECFEKWSIRHCTYNHTLYQDAKVRLVEGMYPVFMADWLRIWPKEQMLILRYEDYSQNMESVLRRVFDFLGLAPLNRTQWDVVLAQEKYNTGEMYEKVGKMLPETKLILDQFYQPFIYQFAEIMNDSRFLWAETSH</sequence>
<dbReference type="PANTHER" id="PTHR15723">
    <property type="entry name" value="CARBOHYDRATE SULFOTRANSFERASE 15"/>
    <property type="match status" value="1"/>
</dbReference>
<dbReference type="AlphaFoldDB" id="A0ABD0LMF8"/>
<protein>
    <recommendedName>
        <fullName evidence="2">Sulfotransferase domain-containing protein</fullName>
    </recommendedName>
</protein>
<evidence type="ECO:0000313" key="3">
    <source>
        <dbReference type="EMBL" id="KAK7500475.1"/>
    </source>
</evidence>
<keyword evidence="1" id="KW-1133">Transmembrane helix</keyword>
<accession>A0ABD0LMF8</accession>
<feature type="transmembrane region" description="Helical" evidence="1">
    <location>
        <begin position="7"/>
        <end position="27"/>
    </location>
</feature>
<gene>
    <name evidence="3" type="ORF">BaRGS_00008382</name>
</gene>
<keyword evidence="4" id="KW-1185">Reference proteome</keyword>
<dbReference type="PANTHER" id="PTHR15723:SF0">
    <property type="entry name" value="CARBOHYDRATE SULFOTRANSFERASE 15"/>
    <property type="match status" value="1"/>
</dbReference>
<feature type="domain" description="Sulfotransferase" evidence="2">
    <location>
        <begin position="295"/>
        <end position="421"/>
    </location>
</feature>
<reference evidence="3 4" key="1">
    <citation type="journal article" date="2023" name="Sci. Data">
        <title>Genome assembly of the Korean intertidal mud-creeper Batillaria attramentaria.</title>
        <authorList>
            <person name="Patra A.K."/>
            <person name="Ho P.T."/>
            <person name="Jun S."/>
            <person name="Lee S.J."/>
            <person name="Kim Y."/>
            <person name="Won Y.J."/>
        </authorList>
    </citation>
    <scope>NUCLEOTIDE SEQUENCE [LARGE SCALE GENOMIC DNA]</scope>
    <source>
        <strain evidence="3">Wonlab-2016</strain>
    </source>
</reference>
<dbReference type="Pfam" id="PF00685">
    <property type="entry name" value="Sulfotransfer_1"/>
    <property type="match status" value="1"/>
</dbReference>